<evidence type="ECO:0000256" key="1">
    <source>
        <dbReference type="ARBA" id="ARBA00022603"/>
    </source>
</evidence>
<name>A0AA37Q6D0_9BACT</name>
<dbReference type="Pfam" id="PF05958">
    <property type="entry name" value="tRNA_U5-meth_tr"/>
    <property type="match status" value="1"/>
</dbReference>
<keyword evidence="3 4" id="KW-0949">S-adenosyl-L-methionine</keyword>
<dbReference type="GO" id="GO:0070041">
    <property type="term" value="F:rRNA (uridine-C5-)-methyltransferase activity"/>
    <property type="evidence" value="ECO:0007669"/>
    <property type="project" value="TreeGrafter"/>
</dbReference>
<keyword evidence="7" id="KW-1185">Reference proteome</keyword>
<evidence type="ECO:0000313" key="7">
    <source>
        <dbReference type="Proteomes" id="UP001161325"/>
    </source>
</evidence>
<dbReference type="PROSITE" id="PS01231">
    <property type="entry name" value="TRMA_2"/>
    <property type="match status" value="1"/>
</dbReference>
<dbReference type="GO" id="GO:0070475">
    <property type="term" value="P:rRNA base methylation"/>
    <property type="evidence" value="ECO:0007669"/>
    <property type="project" value="TreeGrafter"/>
</dbReference>
<dbReference type="Gene3D" id="2.40.50.140">
    <property type="entry name" value="Nucleic acid-binding proteins"/>
    <property type="match status" value="1"/>
</dbReference>
<feature type="domain" description="TRAM" evidence="5">
    <location>
        <begin position="1"/>
        <end position="51"/>
    </location>
</feature>
<dbReference type="InterPro" id="IPR029063">
    <property type="entry name" value="SAM-dependent_MTases_sf"/>
</dbReference>
<reference evidence="6" key="1">
    <citation type="submission" date="2022-08" db="EMBL/GenBank/DDBJ databases">
        <title>Draft genome sequencing of Roseisolibacter agri AW1220.</title>
        <authorList>
            <person name="Tobiishi Y."/>
            <person name="Tonouchi A."/>
        </authorList>
    </citation>
    <scope>NUCLEOTIDE SEQUENCE</scope>
    <source>
        <strain evidence="6">AW1220</strain>
    </source>
</reference>
<dbReference type="Gene3D" id="3.40.50.150">
    <property type="entry name" value="Vaccinia Virus protein VP39"/>
    <property type="match status" value="1"/>
</dbReference>
<dbReference type="Gene3D" id="2.40.50.1070">
    <property type="match status" value="1"/>
</dbReference>
<feature type="binding site" evidence="4">
    <location>
        <position position="339"/>
    </location>
    <ligand>
        <name>S-adenosyl-L-methionine</name>
        <dbReference type="ChEBI" id="CHEBI:59789"/>
    </ligand>
</feature>
<dbReference type="AlphaFoldDB" id="A0AA37Q6D0"/>
<feature type="binding site" evidence="4">
    <location>
        <position position="278"/>
    </location>
    <ligand>
        <name>S-adenosyl-L-methionine</name>
        <dbReference type="ChEBI" id="CHEBI:59789"/>
    </ligand>
</feature>
<comment type="similarity">
    <text evidence="4">Belongs to the class I-like SAM-binding methyltransferase superfamily. RNA M5U methyltransferase family.</text>
</comment>
<dbReference type="SUPFAM" id="SSF53335">
    <property type="entry name" value="S-adenosyl-L-methionine-dependent methyltransferases"/>
    <property type="match status" value="1"/>
</dbReference>
<keyword evidence="2 4" id="KW-0808">Transferase</keyword>
<dbReference type="PANTHER" id="PTHR11061:SF30">
    <property type="entry name" value="TRNA (URACIL(54)-C(5))-METHYLTRANSFERASE"/>
    <property type="match status" value="1"/>
</dbReference>
<evidence type="ECO:0000256" key="2">
    <source>
        <dbReference type="ARBA" id="ARBA00022679"/>
    </source>
</evidence>
<keyword evidence="1 4" id="KW-0489">Methyltransferase</keyword>
<evidence type="ECO:0000259" key="5">
    <source>
        <dbReference type="PROSITE" id="PS50926"/>
    </source>
</evidence>
<feature type="binding site" evidence="4">
    <location>
        <position position="299"/>
    </location>
    <ligand>
        <name>S-adenosyl-L-methionine</name>
        <dbReference type="ChEBI" id="CHEBI:59789"/>
    </ligand>
</feature>
<dbReference type="EMBL" id="BRXS01000006">
    <property type="protein sequence ID" value="GLC27394.1"/>
    <property type="molecule type" value="Genomic_DNA"/>
</dbReference>
<dbReference type="SUPFAM" id="SSF50249">
    <property type="entry name" value="Nucleic acid-binding proteins"/>
    <property type="match status" value="1"/>
</dbReference>
<dbReference type="InterPro" id="IPR002792">
    <property type="entry name" value="TRAM_dom"/>
</dbReference>
<organism evidence="6 7">
    <name type="scientific">Roseisolibacter agri</name>
    <dbReference type="NCBI Taxonomy" id="2014610"/>
    <lineage>
        <taxon>Bacteria</taxon>
        <taxon>Pseudomonadati</taxon>
        <taxon>Gemmatimonadota</taxon>
        <taxon>Gemmatimonadia</taxon>
        <taxon>Gemmatimonadales</taxon>
        <taxon>Gemmatimonadaceae</taxon>
        <taxon>Roseisolibacter</taxon>
    </lineage>
</organism>
<evidence type="ECO:0000313" key="6">
    <source>
        <dbReference type="EMBL" id="GLC27394.1"/>
    </source>
</evidence>
<comment type="caution">
    <text evidence="6">The sequence shown here is derived from an EMBL/GenBank/DDBJ whole genome shotgun (WGS) entry which is preliminary data.</text>
</comment>
<feature type="binding site" evidence="4">
    <location>
        <position position="249"/>
    </location>
    <ligand>
        <name>S-adenosyl-L-methionine</name>
        <dbReference type="ChEBI" id="CHEBI:59789"/>
    </ligand>
</feature>
<evidence type="ECO:0000256" key="4">
    <source>
        <dbReference type="PROSITE-ProRule" id="PRU01024"/>
    </source>
</evidence>
<proteinExistence type="inferred from homology"/>
<dbReference type="PROSITE" id="PS51687">
    <property type="entry name" value="SAM_MT_RNA_M5U"/>
    <property type="match status" value="1"/>
</dbReference>
<dbReference type="Proteomes" id="UP001161325">
    <property type="component" value="Unassembled WGS sequence"/>
</dbReference>
<accession>A0AA37Q6D0</accession>
<feature type="active site" description="Nucleophile" evidence="4">
    <location>
        <position position="372"/>
    </location>
</feature>
<sequence>METELTIDSIAAGGDGVGRAEGMVAFVPRTAPGDVVRARLQSAGRFARGVLDAVVSPSPVRVAPPCPHYERDRCGGCQLQHLALEAQHEAKRRIIEDSLSRIARREVAVPPVVASPREWRYRRKLTLAMRRRGSAWIAGLREFDDPDAVFALQDCPITDERVVAAWRAIIDAAELLPRDARELRGAVRLLDDASVAFTLEGGERWPTAERFFDAVPAIAALWWQPAGATRRRLMLDRRSDAAPGASFVQVNPQVGALLADAVVAAAQSHAPRTVVDAYAGAGDVALRLAEAGARVVAIELDAEASAYSASRLPAGSRAVAARVEDALPEALPAELVIVNPPRAGLDAQVTATLEAALQGAGPAPRALLYVSCNPATLARDLARMPSWAVRRVQPFDMFPQTAHVETLVELVPASPPPEPSA</sequence>
<dbReference type="PROSITE" id="PS50926">
    <property type="entry name" value="TRAM"/>
    <property type="match status" value="1"/>
</dbReference>
<dbReference type="InterPro" id="IPR030391">
    <property type="entry name" value="MeTrfase_TrmA_CS"/>
</dbReference>
<dbReference type="PANTHER" id="PTHR11061">
    <property type="entry name" value="RNA M5U METHYLTRANSFERASE"/>
    <property type="match status" value="1"/>
</dbReference>
<dbReference type="InterPro" id="IPR010280">
    <property type="entry name" value="U5_MeTrfase_fam"/>
</dbReference>
<protein>
    <submittedName>
        <fullName evidence="6">tRNA (Uracil-5-)-methyltransferase</fullName>
    </submittedName>
</protein>
<dbReference type="InterPro" id="IPR012340">
    <property type="entry name" value="NA-bd_OB-fold"/>
</dbReference>
<gene>
    <name evidence="6" type="ORF">rosag_39070</name>
</gene>
<evidence type="ECO:0000256" key="3">
    <source>
        <dbReference type="ARBA" id="ARBA00022691"/>
    </source>
</evidence>